<sequence>MSIGTKNFRGSDYAEKKYDSYQISYPFSTIPNDLQAISTTSSYHNVCVATSSVRSFDVLSVMLDNASNSEASNFRKVAGRSASGEKSNVSSMSSICDVSSANWPLS</sequence>
<feature type="region of interest" description="Disordered" evidence="1">
    <location>
        <begin position="74"/>
        <end position="106"/>
    </location>
</feature>
<accession>A0A9D4FTZ1</accession>
<evidence type="ECO:0000313" key="3">
    <source>
        <dbReference type="Proteomes" id="UP000828390"/>
    </source>
</evidence>
<organism evidence="2 3">
    <name type="scientific">Dreissena polymorpha</name>
    <name type="common">Zebra mussel</name>
    <name type="synonym">Mytilus polymorpha</name>
    <dbReference type="NCBI Taxonomy" id="45954"/>
    <lineage>
        <taxon>Eukaryota</taxon>
        <taxon>Metazoa</taxon>
        <taxon>Spiralia</taxon>
        <taxon>Lophotrochozoa</taxon>
        <taxon>Mollusca</taxon>
        <taxon>Bivalvia</taxon>
        <taxon>Autobranchia</taxon>
        <taxon>Heteroconchia</taxon>
        <taxon>Euheterodonta</taxon>
        <taxon>Imparidentia</taxon>
        <taxon>Neoheterodontei</taxon>
        <taxon>Myida</taxon>
        <taxon>Dreissenoidea</taxon>
        <taxon>Dreissenidae</taxon>
        <taxon>Dreissena</taxon>
    </lineage>
</organism>
<dbReference type="Proteomes" id="UP000828390">
    <property type="component" value="Unassembled WGS sequence"/>
</dbReference>
<dbReference type="AlphaFoldDB" id="A0A9D4FTZ1"/>
<evidence type="ECO:0000313" key="2">
    <source>
        <dbReference type="EMBL" id="KAH3802530.1"/>
    </source>
</evidence>
<reference evidence="2" key="1">
    <citation type="journal article" date="2019" name="bioRxiv">
        <title>The Genome of the Zebra Mussel, Dreissena polymorpha: A Resource for Invasive Species Research.</title>
        <authorList>
            <person name="McCartney M.A."/>
            <person name="Auch B."/>
            <person name="Kono T."/>
            <person name="Mallez S."/>
            <person name="Zhang Y."/>
            <person name="Obille A."/>
            <person name="Becker A."/>
            <person name="Abrahante J.E."/>
            <person name="Garbe J."/>
            <person name="Badalamenti J.P."/>
            <person name="Herman A."/>
            <person name="Mangelson H."/>
            <person name="Liachko I."/>
            <person name="Sullivan S."/>
            <person name="Sone E.D."/>
            <person name="Koren S."/>
            <person name="Silverstein K.A.T."/>
            <person name="Beckman K.B."/>
            <person name="Gohl D.M."/>
        </authorList>
    </citation>
    <scope>NUCLEOTIDE SEQUENCE</scope>
    <source>
        <strain evidence="2">Duluth1</strain>
        <tissue evidence="2">Whole animal</tissue>
    </source>
</reference>
<evidence type="ECO:0000256" key="1">
    <source>
        <dbReference type="SAM" id="MobiDB-lite"/>
    </source>
</evidence>
<feature type="compositionally biased region" description="Low complexity" evidence="1">
    <location>
        <begin position="87"/>
        <end position="100"/>
    </location>
</feature>
<protein>
    <submittedName>
        <fullName evidence="2">Uncharacterized protein</fullName>
    </submittedName>
</protein>
<reference evidence="2" key="2">
    <citation type="submission" date="2020-11" db="EMBL/GenBank/DDBJ databases">
        <authorList>
            <person name="McCartney M.A."/>
            <person name="Auch B."/>
            <person name="Kono T."/>
            <person name="Mallez S."/>
            <person name="Becker A."/>
            <person name="Gohl D.M."/>
            <person name="Silverstein K.A.T."/>
            <person name="Koren S."/>
            <person name="Bechman K.B."/>
            <person name="Herman A."/>
            <person name="Abrahante J.E."/>
            <person name="Garbe J."/>
        </authorList>
    </citation>
    <scope>NUCLEOTIDE SEQUENCE</scope>
    <source>
        <strain evidence="2">Duluth1</strain>
        <tissue evidence="2">Whole animal</tissue>
    </source>
</reference>
<gene>
    <name evidence="2" type="ORF">DPMN_156208</name>
</gene>
<comment type="caution">
    <text evidence="2">The sequence shown here is derived from an EMBL/GenBank/DDBJ whole genome shotgun (WGS) entry which is preliminary data.</text>
</comment>
<keyword evidence="3" id="KW-1185">Reference proteome</keyword>
<name>A0A9D4FTZ1_DREPO</name>
<proteinExistence type="predicted"/>
<dbReference type="EMBL" id="JAIWYP010000007">
    <property type="protein sequence ID" value="KAH3802530.1"/>
    <property type="molecule type" value="Genomic_DNA"/>
</dbReference>